<comment type="caution">
    <text evidence="5">The sequence shown here is derived from an EMBL/GenBank/DDBJ whole genome shotgun (WGS) entry which is preliminary data.</text>
</comment>
<feature type="binding site" evidence="2">
    <location>
        <position position="138"/>
    </location>
    <ligand>
        <name>ATP</name>
        <dbReference type="ChEBI" id="CHEBI:30616"/>
    </ligand>
</feature>
<feature type="binding site" evidence="2">
    <location>
        <position position="48"/>
    </location>
    <ligand>
        <name>substrate</name>
    </ligand>
</feature>
<dbReference type="HAMAP" id="MF_02128">
    <property type="entry name" value="TMP_kinase"/>
    <property type="match status" value="1"/>
</dbReference>
<feature type="binding site" evidence="2">
    <location>
        <position position="69"/>
    </location>
    <ligand>
        <name>Mg(2+)</name>
        <dbReference type="ChEBI" id="CHEBI:18420"/>
        <label>4</label>
    </ligand>
</feature>
<feature type="binding site" evidence="2">
    <location>
        <position position="112"/>
    </location>
    <ligand>
        <name>Mg(2+)</name>
        <dbReference type="ChEBI" id="CHEBI:18420"/>
        <label>1</label>
    </ligand>
</feature>
<dbReference type="GO" id="GO:0009030">
    <property type="term" value="F:thiamine-phosphate kinase activity"/>
    <property type="evidence" value="ECO:0007669"/>
    <property type="project" value="UniProtKB-EC"/>
</dbReference>
<dbReference type="SUPFAM" id="SSF56042">
    <property type="entry name" value="PurM C-terminal domain-like"/>
    <property type="match status" value="1"/>
</dbReference>
<dbReference type="EMBL" id="JBBYHV010000001">
    <property type="protein sequence ID" value="MEL1249766.1"/>
    <property type="molecule type" value="Genomic_DNA"/>
</dbReference>
<dbReference type="InterPro" id="IPR010918">
    <property type="entry name" value="PurM-like_C_dom"/>
</dbReference>
<feature type="binding site" evidence="2">
    <location>
        <position position="196"/>
    </location>
    <ligand>
        <name>Mg(2+)</name>
        <dbReference type="ChEBI" id="CHEBI:18420"/>
        <label>3</label>
    </ligand>
</feature>
<feature type="binding site" evidence="2">
    <location>
        <position position="198"/>
    </location>
    <ligand>
        <name>ATP</name>
        <dbReference type="ChEBI" id="CHEBI:30616"/>
    </ligand>
</feature>
<comment type="catalytic activity">
    <reaction evidence="2">
        <text>thiamine phosphate + ATP = thiamine diphosphate + ADP</text>
        <dbReference type="Rhea" id="RHEA:15913"/>
        <dbReference type="ChEBI" id="CHEBI:30616"/>
        <dbReference type="ChEBI" id="CHEBI:37575"/>
        <dbReference type="ChEBI" id="CHEBI:58937"/>
        <dbReference type="ChEBI" id="CHEBI:456216"/>
        <dbReference type="EC" id="2.7.4.16"/>
    </reaction>
</comment>
<dbReference type="Gene3D" id="3.90.650.10">
    <property type="entry name" value="PurM-like C-terminal domain"/>
    <property type="match status" value="1"/>
</dbReference>
<dbReference type="CDD" id="cd02194">
    <property type="entry name" value="ThiL"/>
    <property type="match status" value="1"/>
</dbReference>
<comment type="pathway">
    <text evidence="2">Cofactor biosynthesis; thiamine diphosphate biosynthesis; thiamine diphosphate from thiamine phosphate: step 1/1.</text>
</comment>
<dbReference type="InterPro" id="IPR006283">
    <property type="entry name" value="ThiL-like"/>
</dbReference>
<dbReference type="PANTHER" id="PTHR30270">
    <property type="entry name" value="THIAMINE-MONOPHOSPHATE KINASE"/>
    <property type="match status" value="1"/>
</dbReference>
<feature type="domain" description="PurM-like N-terminal" evidence="3">
    <location>
        <begin position="24"/>
        <end position="129"/>
    </location>
</feature>
<keyword evidence="2" id="KW-0067">ATP-binding</keyword>
<dbReference type="Proteomes" id="UP001497045">
    <property type="component" value="Unassembled WGS sequence"/>
</dbReference>
<evidence type="ECO:0000259" key="3">
    <source>
        <dbReference type="Pfam" id="PF00586"/>
    </source>
</evidence>
<feature type="domain" description="PurM-like C-terminal" evidence="4">
    <location>
        <begin position="143"/>
        <end position="246"/>
    </location>
</feature>
<name>A0ABU9IBG4_9SPHN</name>
<comment type="caution">
    <text evidence="2">Lacks conserved residue(s) required for the propagation of feature annotation.</text>
</comment>
<feature type="binding site" evidence="2">
    <location>
        <position position="239"/>
    </location>
    <ligand>
        <name>substrate</name>
    </ligand>
</feature>
<dbReference type="InterPro" id="IPR016188">
    <property type="entry name" value="PurM-like_N"/>
</dbReference>
<keyword evidence="2" id="KW-0479">Metal-binding</keyword>
<evidence type="ECO:0000259" key="4">
    <source>
        <dbReference type="Pfam" id="PF02769"/>
    </source>
</evidence>
<dbReference type="NCBIfam" id="TIGR01379">
    <property type="entry name" value="thiL"/>
    <property type="match status" value="1"/>
</dbReference>
<dbReference type="RefSeq" id="WP_341673538.1">
    <property type="nucleotide sequence ID" value="NZ_JBBYHV010000001.1"/>
</dbReference>
<feature type="binding site" evidence="2">
    <location>
        <begin position="111"/>
        <end position="112"/>
    </location>
    <ligand>
        <name>ATP</name>
        <dbReference type="ChEBI" id="CHEBI:30616"/>
    </ligand>
</feature>
<keyword evidence="2 5" id="KW-0418">Kinase</keyword>
<keyword evidence="6" id="KW-1185">Reference proteome</keyword>
<feature type="binding site" evidence="2">
    <location>
        <position position="69"/>
    </location>
    <ligand>
        <name>Mg(2+)</name>
        <dbReference type="ChEBI" id="CHEBI:18420"/>
        <label>3</label>
    </ligand>
</feature>
<evidence type="ECO:0000313" key="6">
    <source>
        <dbReference type="Proteomes" id="UP001497045"/>
    </source>
</evidence>
<dbReference type="Pfam" id="PF00586">
    <property type="entry name" value="AIRS"/>
    <property type="match status" value="1"/>
</dbReference>
<reference evidence="5 6" key="1">
    <citation type="submission" date="2024-04" db="EMBL/GenBank/DDBJ databases">
        <title>Aurantiacibacter sp. DGU6 16S ribosomal RNA gene Genome sequencing and assembly.</title>
        <authorList>
            <person name="Park S."/>
        </authorList>
    </citation>
    <scope>NUCLEOTIDE SEQUENCE [LARGE SCALE GENOMIC DNA]</scope>
    <source>
        <strain evidence="5 6">DGU6</strain>
    </source>
</reference>
<proteinExistence type="inferred from homology"/>
<comment type="similarity">
    <text evidence="2">Belongs to the thiamine-monophosphate kinase family.</text>
</comment>
<feature type="binding site" evidence="2">
    <location>
        <position position="199"/>
    </location>
    <ligand>
        <name>Mg(2+)</name>
        <dbReference type="ChEBI" id="CHEBI:18420"/>
        <label>5</label>
    </ligand>
</feature>
<dbReference type="Pfam" id="PF02769">
    <property type="entry name" value="AIRS_C"/>
    <property type="match status" value="1"/>
</dbReference>
<keyword evidence="1 2" id="KW-0784">Thiamine biosynthesis</keyword>
<gene>
    <name evidence="2 5" type="primary">thiL</name>
    <name evidence="5" type="ORF">AAEO60_03690</name>
</gene>
<feature type="binding site" evidence="2">
    <location>
        <position position="39"/>
    </location>
    <ligand>
        <name>Mg(2+)</name>
        <dbReference type="ChEBI" id="CHEBI:18420"/>
        <label>4</label>
    </ligand>
</feature>
<feature type="binding site" evidence="2">
    <location>
        <position position="41"/>
    </location>
    <ligand>
        <name>Mg(2+)</name>
        <dbReference type="ChEBI" id="CHEBI:18420"/>
        <label>2</label>
    </ligand>
</feature>
<feature type="binding site" evidence="2">
    <location>
        <position position="286"/>
    </location>
    <ligand>
        <name>substrate</name>
    </ligand>
</feature>
<evidence type="ECO:0000256" key="2">
    <source>
        <dbReference type="HAMAP-Rule" id="MF_02128"/>
    </source>
</evidence>
<sequence length="289" mass="29935">MNETDFIAALRKLPLHPGARGLADDTAVLEIGGETLVITHDAMVEGRHWLPGQDMADVAWKLVATNLSDLAAKGAEPLGVLIGHVLGEGDERFLAGLHDALADYGTGLLGGDTVSSDGPRALGLTAIGRATHVPVPSRSGAQIGDALYITGKLGAAMLGFEALRDGTGAGTTAYTRPLARLSEGQALAPQVSAMMDISDGLLLDAFRMAGASEVSLAIDSKSVPVAAPDRLLDCLKWGDDYELLFSLPADANPPIPATCIGKVEPQGFAPLFLDGEPIANPQGLGYVHE</sequence>
<dbReference type="PIRSF" id="PIRSF005303">
    <property type="entry name" value="Thiam_monoph_kin"/>
    <property type="match status" value="1"/>
</dbReference>
<feature type="binding site" evidence="2">
    <location>
        <position position="41"/>
    </location>
    <ligand>
        <name>Mg(2+)</name>
        <dbReference type="ChEBI" id="CHEBI:18420"/>
        <label>1</label>
    </ligand>
</feature>
<feature type="binding site" evidence="2">
    <location>
        <position position="69"/>
    </location>
    <ligand>
        <name>Mg(2+)</name>
        <dbReference type="ChEBI" id="CHEBI:18420"/>
        <label>2</label>
    </ligand>
</feature>
<comment type="function">
    <text evidence="2">Catalyzes the ATP-dependent phosphorylation of thiamine-monophosphate (TMP) to form thiamine-pyrophosphate (TPP), the active form of vitamin B1.</text>
</comment>
<dbReference type="InterPro" id="IPR036676">
    <property type="entry name" value="PurM-like_C_sf"/>
</dbReference>
<dbReference type="SUPFAM" id="SSF55326">
    <property type="entry name" value="PurM N-terminal domain-like"/>
    <property type="match status" value="1"/>
</dbReference>
<evidence type="ECO:0000313" key="5">
    <source>
        <dbReference type="EMBL" id="MEL1249766.1"/>
    </source>
</evidence>
<feature type="binding site" evidence="2">
    <location>
        <position position="25"/>
    </location>
    <ligand>
        <name>Mg(2+)</name>
        <dbReference type="ChEBI" id="CHEBI:18420"/>
        <label>3</label>
    </ligand>
</feature>
<dbReference type="EC" id="2.7.4.16" evidence="2"/>
<accession>A0ABU9IBG4</accession>
<dbReference type="Gene3D" id="3.30.1330.10">
    <property type="entry name" value="PurM-like, N-terminal domain"/>
    <property type="match status" value="1"/>
</dbReference>
<protein>
    <recommendedName>
        <fullName evidence="2">Thiamine-monophosphate kinase</fullName>
        <shortName evidence="2">TMP kinase</shortName>
        <shortName evidence="2">Thiamine-phosphate kinase</shortName>
        <ecNumber evidence="2">2.7.4.16</ecNumber>
    </recommendedName>
</protein>
<keyword evidence="2" id="KW-0460">Magnesium</keyword>
<keyword evidence="2 5" id="KW-0808">Transferase</keyword>
<comment type="miscellaneous">
    <text evidence="2">Reaction mechanism of ThiL seems to utilize a direct, inline transfer of the gamma-phosphate of ATP to TMP rather than a phosphorylated enzyme intermediate.</text>
</comment>
<feature type="binding site" evidence="2">
    <location>
        <position position="25"/>
    </location>
    <ligand>
        <name>Mg(2+)</name>
        <dbReference type="ChEBI" id="CHEBI:18420"/>
        <label>4</label>
    </ligand>
</feature>
<organism evidence="5 6">
    <name type="scientific">Aurantiacibacter gilvus</name>
    <dbReference type="NCBI Taxonomy" id="3139141"/>
    <lineage>
        <taxon>Bacteria</taxon>
        <taxon>Pseudomonadati</taxon>
        <taxon>Pseudomonadota</taxon>
        <taxon>Alphaproteobacteria</taxon>
        <taxon>Sphingomonadales</taxon>
        <taxon>Erythrobacteraceae</taxon>
        <taxon>Aurantiacibacter</taxon>
    </lineage>
</organism>
<evidence type="ECO:0000256" key="1">
    <source>
        <dbReference type="ARBA" id="ARBA00022977"/>
    </source>
</evidence>
<dbReference type="InterPro" id="IPR036921">
    <property type="entry name" value="PurM-like_N_sf"/>
</dbReference>
<dbReference type="PANTHER" id="PTHR30270:SF0">
    <property type="entry name" value="THIAMINE-MONOPHOSPHATE KINASE"/>
    <property type="match status" value="1"/>
</dbReference>
<keyword evidence="2" id="KW-0547">Nucleotide-binding</keyword>